<organism evidence="1 2">
    <name type="scientific">Exobacillus caeni</name>
    <dbReference type="NCBI Taxonomy" id="2574798"/>
    <lineage>
        <taxon>Bacteria</taxon>
        <taxon>Bacillati</taxon>
        <taxon>Bacillota</taxon>
        <taxon>Bacilli</taxon>
        <taxon>Bacillales</taxon>
        <taxon>Guptibacillaceae</taxon>
        <taxon>Exobacillus</taxon>
    </lineage>
</organism>
<dbReference type="EMBL" id="SWLG01000001">
    <property type="protein sequence ID" value="TLS39226.1"/>
    <property type="molecule type" value="Genomic_DNA"/>
</dbReference>
<evidence type="ECO:0000313" key="2">
    <source>
        <dbReference type="Proteomes" id="UP000308230"/>
    </source>
</evidence>
<dbReference type="RefSeq" id="WP_138122862.1">
    <property type="nucleotide sequence ID" value="NZ_SWLG01000001.1"/>
</dbReference>
<sequence length="386" mass="42851">MKYIHNQKGAALLVTLLTILIFTVLGLSLIGSNINNAKQLKVREASVQATDLAEMGMALFYKQFSASFKKQALNSLESTVLNRPTNLQNCESPTNLNQNINQIMGVRCIEKNKGFILNLTSSNDQKWNIKSTGLSCPTNDFIVYENNTLTCNSGNKGVSKTINAVTTIKYNSVSLSHALWSNGTVEVKMGNTFFYGNGAANNLTFNPGNGNKEILVSDSIKLKYNNCDQCENEPDKVPIPAENLDQEFVPTLSFDYIHNAFKAGEYGIGKMYGTSENNIEELFADCTNNFCNFPVYISGNFDLDEDMVFNKIVFIDGDISINDKVNVDFKKGLIVDGNVQIKGNPQHSEIKFGYPGVDLDVYEVPTNSDAPINYVINVYYDRKSQK</sequence>
<evidence type="ECO:0000313" key="1">
    <source>
        <dbReference type="EMBL" id="TLS39226.1"/>
    </source>
</evidence>
<gene>
    <name evidence="1" type="ORF">FCL54_02660</name>
</gene>
<evidence type="ECO:0008006" key="3">
    <source>
        <dbReference type="Google" id="ProtNLM"/>
    </source>
</evidence>
<reference evidence="1 2" key="1">
    <citation type="submission" date="2019-04" db="EMBL/GenBank/DDBJ databases">
        <title>Bacillus caeni sp. nov., a bacterium isolated from mangrove sediment.</title>
        <authorList>
            <person name="Huang H."/>
            <person name="Mo K."/>
            <person name="Hu Y."/>
        </authorList>
    </citation>
    <scope>NUCLEOTIDE SEQUENCE [LARGE SCALE GENOMIC DNA]</scope>
    <source>
        <strain evidence="1 2">HB172195</strain>
    </source>
</reference>
<accession>A0A5R9FAK4</accession>
<keyword evidence="2" id="KW-1185">Reference proteome</keyword>
<dbReference type="OrthoDB" id="2856153at2"/>
<dbReference type="Proteomes" id="UP000308230">
    <property type="component" value="Unassembled WGS sequence"/>
</dbReference>
<dbReference type="AlphaFoldDB" id="A0A5R9FAK4"/>
<proteinExistence type="predicted"/>
<name>A0A5R9FAK4_9BACL</name>
<comment type="caution">
    <text evidence="1">The sequence shown here is derived from an EMBL/GenBank/DDBJ whole genome shotgun (WGS) entry which is preliminary data.</text>
</comment>
<protein>
    <recommendedName>
        <fullName evidence="3">Type 4 fimbrial biogenesis protein PilX N-terminal domain-containing protein</fullName>
    </recommendedName>
</protein>